<keyword evidence="2" id="KW-1185">Reference proteome</keyword>
<evidence type="ECO:0000313" key="2">
    <source>
        <dbReference type="Proteomes" id="UP000293874"/>
    </source>
</evidence>
<dbReference type="Proteomes" id="UP000293874">
    <property type="component" value="Unassembled WGS sequence"/>
</dbReference>
<evidence type="ECO:0000313" key="1">
    <source>
        <dbReference type="EMBL" id="RZS71670.1"/>
    </source>
</evidence>
<name>A0A4Q7MX63_9BACT</name>
<gene>
    <name evidence="1" type="ORF">EV199_3578</name>
</gene>
<dbReference type="AlphaFoldDB" id="A0A4Q7MX63"/>
<dbReference type="EMBL" id="SGXA01000002">
    <property type="protein sequence ID" value="RZS71670.1"/>
    <property type="molecule type" value="Genomic_DNA"/>
</dbReference>
<proteinExistence type="predicted"/>
<sequence>MDKVVLSCSHKPALFIKSEQTKLVNKCINLLVINKVGVQKEARVFSSFSVLLKSLKAPLNYTQLDIIIFKWRNLYLNTYKRYRSENDNKFAFDQISECSTLFSSYQYPLPGSI</sequence>
<comment type="caution">
    <text evidence="1">The sequence shown here is derived from an EMBL/GenBank/DDBJ whole genome shotgun (WGS) entry which is preliminary data.</text>
</comment>
<reference evidence="1 2" key="1">
    <citation type="submission" date="2019-02" db="EMBL/GenBank/DDBJ databases">
        <title>Genomic Encyclopedia of Type Strains, Phase IV (KMG-IV): sequencing the most valuable type-strain genomes for metagenomic binning, comparative biology and taxonomic classification.</title>
        <authorList>
            <person name="Goeker M."/>
        </authorList>
    </citation>
    <scope>NUCLEOTIDE SEQUENCE [LARGE SCALE GENOMIC DNA]</scope>
    <source>
        <strain evidence="1 2">DSM 18116</strain>
    </source>
</reference>
<accession>A0A4Q7MX63</accession>
<organism evidence="1 2">
    <name type="scientific">Pseudobacter ginsenosidimutans</name>
    <dbReference type="NCBI Taxonomy" id="661488"/>
    <lineage>
        <taxon>Bacteria</taxon>
        <taxon>Pseudomonadati</taxon>
        <taxon>Bacteroidota</taxon>
        <taxon>Chitinophagia</taxon>
        <taxon>Chitinophagales</taxon>
        <taxon>Chitinophagaceae</taxon>
        <taxon>Pseudobacter</taxon>
    </lineage>
</organism>
<protein>
    <submittedName>
        <fullName evidence="1">Uncharacterized protein</fullName>
    </submittedName>
</protein>